<dbReference type="InterPro" id="IPR000835">
    <property type="entry name" value="HTH_MarR-typ"/>
</dbReference>
<reference evidence="3" key="1">
    <citation type="journal article" date="2019" name="Int. J. Syst. Evol. Microbiol.">
        <title>The Global Catalogue of Microorganisms (GCM) 10K type strain sequencing project: providing services to taxonomists for standard genome sequencing and annotation.</title>
        <authorList>
            <consortium name="The Broad Institute Genomics Platform"/>
            <consortium name="The Broad Institute Genome Sequencing Center for Infectious Disease"/>
            <person name="Wu L."/>
            <person name="Ma J."/>
        </authorList>
    </citation>
    <scope>NUCLEOTIDE SEQUENCE [LARGE SCALE GENOMIC DNA]</scope>
    <source>
        <strain evidence="3">CGMCC 4.7367</strain>
    </source>
</reference>
<dbReference type="SMART" id="SM00347">
    <property type="entry name" value="HTH_MARR"/>
    <property type="match status" value="1"/>
</dbReference>
<protein>
    <submittedName>
        <fullName evidence="2">MarR family transcriptional regulator</fullName>
    </submittedName>
</protein>
<comment type="caution">
    <text evidence="2">The sequence shown here is derived from an EMBL/GenBank/DDBJ whole genome shotgun (WGS) entry which is preliminary data.</text>
</comment>
<accession>A0ABQ3MFT1</accession>
<dbReference type="Proteomes" id="UP000605568">
    <property type="component" value="Unassembled WGS sequence"/>
</dbReference>
<dbReference type="SUPFAM" id="SSF46785">
    <property type="entry name" value="Winged helix' DNA-binding domain"/>
    <property type="match status" value="1"/>
</dbReference>
<dbReference type="PROSITE" id="PS50995">
    <property type="entry name" value="HTH_MARR_2"/>
    <property type="match status" value="1"/>
</dbReference>
<dbReference type="InterPro" id="IPR039422">
    <property type="entry name" value="MarR/SlyA-like"/>
</dbReference>
<dbReference type="InterPro" id="IPR036390">
    <property type="entry name" value="WH_DNA-bd_sf"/>
</dbReference>
<feature type="domain" description="HTH marR-type" evidence="1">
    <location>
        <begin position="13"/>
        <end position="147"/>
    </location>
</feature>
<proteinExistence type="predicted"/>
<evidence type="ECO:0000313" key="3">
    <source>
        <dbReference type="Proteomes" id="UP000605568"/>
    </source>
</evidence>
<sequence length="167" mass="18499">MGHVNRIRPHATVDDVLQVLTQVVEQVEVMWERSKDVSPAPLSVSQLRVMFVLENSEGANLRTLGEALDAAPSSVSRLCDRLQAVGFLDRDVSSTSRREVELSLSDRGRAYLHDLRERRREHLRVAVDALPPSARSSLATGLRQLRDGAAVLHRLDDGEEEPGTQSA</sequence>
<dbReference type="EMBL" id="BNAR01000005">
    <property type="protein sequence ID" value="GHH43014.1"/>
    <property type="molecule type" value="Genomic_DNA"/>
</dbReference>
<dbReference type="InterPro" id="IPR036388">
    <property type="entry name" value="WH-like_DNA-bd_sf"/>
</dbReference>
<keyword evidence="3" id="KW-1185">Reference proteome</keyword>
<organism evidence="2 3">
    <name type="scientific">Lentzea cavernae</name>
    <dbReference type="NCBI Taxonomy" id="2020703"/>
    <lineage>
        <taxon>Bacteria</taxon>
        <taxon>Bacillati</taxon>
        <taxon>Actinomycetota</taxon>
        <taxon>Actinomycetes</taxon>
        <taxon>Pseudonocardiales</taxon>
        <taxon>Pseudonocardiaceae</taxon>
        <taxon>Lentzea</taxon>
    </lineage>
</organism>
<gene>
    <name evidence="2" type="ORF">GCM10017774_40320</name>
</gene>
<dbReference type="Pfam" id="PF01047">
    <property type="entry name" value="MarR"/>
    <property type="match status" value="1"/>
</dbReference>
<name>A0ABQ3MFT1_9PSEU</name>
<dbReference type="PANTHER" id="PTHR33164:SF103">
    <property type="entry name" value="REGULATORY PROTEIN MARR"/>
    <property type="match status" value="1"/>
</dbReference>
<evidence type="ECO:0000313" key="2">
    <source>
        <dbReference type="EMBL" id="GHH43014.1"/>
    </source>
</evidence>
<evidence type="ECO:0000259" key="1">
    <source>
        <dbReference type="PROSITE" id="PS50995"/>
    </source>
</evidence>
<dbReference type="Gene3D" id="1.10.10.10">
    <property type="entry name" value="Winged helix-like DNA-binding domain superfamily/Winged helix DNA-binding domain"/>
    <property type="match status" value="1"/>
</dbReference>
<dbReference type="PANTHER" id="PTHR33164">
    <property type="entry name" value="TRANSCRIPTIONAL REGULATOR, MARR FAMILY"/>
    <property type="match status" value="1"/>
</dbReference>